<sequence>MTITAGIAEINSLDDAKAAWELFLGRFFSPEIPNEVDVTFNPELRKFTPRQNHDAKNQDPSNADGRTDHSDDFDDFLNGNEVTIPVGMVLRQKCLDDLEQAIREGDYKHRRFSYTSLPFYALWLFKQNKITRQQLATILARVQVLQTMPIKETFRIVDDQGQFTQDAKERLLPILKKNAYSGGLTDWHVERFRLLMHAAPKSEQMFYTSTANPKIARNGGLGTQLGDALARNGAWFRKNSLFTEHNVDIHMSFGAIEGLQIAIKGISGAAAARAKLGKVSIDSVKEGVEYNYRQTAVSIPDSGVEAITKGIHNYSYSPMPAVTAHDVFHARLHNTIPPEFHMMLNHMDYIASKHTKIPKSKLLWQLVDREFHAFQFQSINLNSPQQGARLFVNLFATDLEEEHPLLKNDHLTDEGIAIVWDMVNQPEKPEIWQKIYKVDINSLGEPYKKHILKMKDFAQSGSLKMDEHPKLINLKYRLFCTTSPADYKLLYQIIDTMKDDLLTNGKARLLFGKTKTNRVALKFGVPKHSFVITEENVKKFIPFLLNKYLFQGIDNQFIQQEARALSDKGVLGVTATALNEELQKFSSFEEKLAFLENCCIRIVKSEAYERKHPLVDSYFAFLKNPLTTSQRHHVRLLQEKMQELVTERLNELKEEPEKLEEFKWLMVNRDSKLAHVNTKRFYLHFDVLFANNADSQKSVPLNP</sequence>
<evidence type="ECO:0000313" key="3">
    <source>
        <dbReference type="Proteomes" id="UP000054736"/>
    </source>
</evidence>
<comment type="caution">
    <text evidence="2">The sequence shown here is derived from an EMBL/GenBank/DDBJ whole genome shotgun (WGS) entry which is preliminary data.</text>
</comment>
<dbReference type="EMBL" id="LNXY01000027">
    <property type="protein sequence ID" value="KTC85870.1"/>
    <property type="molecule type" value="Genomic_DNA"/>
</dbReference>
<dbReference type="Proteomes" id="UP000054736">
    <property type="component" value="Unassembled WGS sequence"/>
</dbReference>
<gene>
    <name evidence="2" type="ORF">Ldro_2195</name>
</gene>
<reference evidence="2 3" key="1">
    <citation type="submission" date="2015-11" db="EMBL/GenBank/DDBJ databases">
        <title>Genomic analysis of 38 Legionella species identifies large and diverse effector repertoires.</title>
        <authorList>
            <person name="Burstein D."/>
            <person name="Amaro F."/>
            <person name="Zusman T."/>
            <person name="Lifshitz Z."/>
            <person name="Cohen O."/>
            <person name="Gilbert J.A."/>
            <person name="Pupko T."/>
            <person name="Shuman H.A."/>
            <person name="Segal G."/>
        </authorList>
    </citation>
    <scope>NUCLEOTIDE SEQUENCE [LARGE SCALE GENOMIC DNA]</scope>
    <source>
        <strain evidence="2 3">ATCC 700990</strain>
    </source>
</reference>
<feature type="compositionally biased region" description="Basic and acidic residues" evidence="1">
    <location>
        <begin position="47"/>
        <end position="57"/>
    </location>
</feature>
<accession>A0A0W0SRD4</accession>
<evidence type="ECO:0000313" key="2">
    <source>
        <dbReference type="EMBL" id="KTC85870.1"/>
    </source>
</evidence>
<dbReference type="OrthoDB" id="5631665at2"/>
<dbReference type="RefSeq" id="WP_058496467.1">
    <property type="nucleotide sequence ID" value="NZ_CAAAIU010000001.1"/>
</dbReference>
<dbReference type="PATRIC" id="fig|1212489.4.peg.2318"/>
<protein>
    <submittedName>
        <fullName evidence="2">Uncharacterized protein</fullName>
    </submittedName>
</protein>
<dbReference type="AlphaFoldDB" id="A0A0W0SRD4"/>
<keyword evidence="3" id="KW-1185">Reference proteome</keyword>
<organism evidence="2 3">
    <name type="scientific">Legionella drozanskii LLAP-1</name>
    <dbReference type="NCBI Taxonomy" id="1212489"/>
    <lineage>
        <taxon>Bacteria</taxon>
        <taxon>Pseudomonadati</taxon>
        <taxon>Pseudomonadota</taxon>
        <taxon>Gammaproteobacteria</taxon>
        <taxon>Legionellales</taxon>
        <taxon>Legionellaceae</taxon>
        <taxon>Legionella</taxon>
    </lineage>
</organism>
<evidence type="ECO:0000256" key="1">
    <source>
        <dbReference type="SAM" id="MobiDB-lite"/>
    </source>
</evidence>
<proteinExistence type="predicted"/>
<name>A0A0W0SRD4_9GAMM</name>
<feature type="region of interest" description="Disordered" evidence="1">
    <location>
        <begin position="47"/>
        <end position="72"/>
    </location>
</feature>